<keyword evidence="2" id="KW-1185">Reference proteome</keyword>
<comment type="caution">
    <text evidence="1">The sequence shown here is derived from an EMBL/GenBank/DDBJ whole genome shotgun (WGS) entry which is preliminary data.</text>
</comment>
<protein>
    <submittedName>
        <fullName evidence="1">Uncharacterized protein</fullName>
    </submittedName>
</protein>
<name>A0AC61DEI3_9FIRM</name>
<accession>A0AC61DEI3</accession>
<reference evidence="1" key="1">
    <citation type="submission" date="2017-10" db="EMBL/GenBank/DDBJ databases">
        <title>Genome sequence of cellulolytic Lachnospiraceae bacterium XHS1971 isolated from hotspring sediment.</title>
        <authorList>
            <person name="Vasudevan G."/>
            <person name="Joshi A.J."/>
            <person name="Hivarkar S."/>
            <person name="Lanjekar V.B."/>
            <person name="Dhakephalkar P.K."/>
            <person name="Dagar S."/>
        </authorList>
    </citation>
    <scope>NUCLEOTIDE SEQUENCE</scope>
    <source>
        <strain evidence="1">XHS1971</strain>
    </source>
</reference>
<dbReference type="EMBL" id="PEDL01000002">
    <property type="protein sequence ID" value="PHV71580.1"/>
    <property type="molecule type" value="Genomic_DNA"/>
</dbReference>
<proteinExistence type="predicted"/>
<dbReference type="Proteomes" id="UP000224460">
    <property type="component" value="Unassembled WGS sequence"/>
</dbReference>
<gene>
    <name evidence="1" type="ORF">CS063_03170</name>
</gene>
<organism evidence="1 2">
    <name type="scientific">Sporanaerobium hydrogeniformans</name>
    <dbReference type="NCBI Taxonomy" id="3072179"/>
    <lineage>
        <taxon>Bacteria</taxon>
        <taxon>Bacillati</taxon>
        <taxon>Bacillota</taxon>
        <taxon>Clostridia</taxon>
        <taxon>Lachnospirales</taxon>
        <taxon>Lachnospiraceae</taxon>
        <taxon>Sporanaerobium</taxon>
    </lineage>
</organism>
<evidence type="ECO:0000313" key="1">
    <source>
        <dbReference type="EMBL" id="PHV71580.1"/>
    </source>
</evidence>
<sequence>MRFKQSKWHLSFKYIIWVIFPLFLNFLVEYLQRETILETWRWIQTKPYTFMVGYGIISLVFIGFYFLTARTWSATLITGSLFLVGALINYFKMELRGDAFVPWDLRLGKELSNIMEHISIEFTPQMMGGILFVSLFFIGTLFLKEKKISWRARLVGLSVSLISFMVGFYTLFMNKTNMNALGIYEINWDQVRNYNYNGFLVGFMVNTKNIIIMEPNGYSKESVENLLNSVNVTSENNVKPNIIMIMNESFWDPTKLEGVTFSEDPLPTINKLRKEAVSGWLLTQQYGGNTANTEFEVLTGDGMMFLPNGAMAYPQYVKEEYPSLASFLKEEGYTTVGIHSYQKWFWNRDEVYPALGFEKFVSDEDFNDPEIRGNYISDEETIKKLIEEYEKAKAESDAPFFGFTVTMENHAPYDDKTYPSRNISASAEGASEEVNLMLDNYVQGVKDADNALKQVIAYFEKVKEPTIVVMFGDHLPMLGNDYKVYKELGYIPEGEWSAEHYLDMYTTPFVAWNNYALKKEDMGVINAHYLAPKVLSSMQVELPRYFDYLLEMSKTIPAYSNYVYVDGEGKAQLEAPEEIKNKKQQHWLLQYDKMFGKKYSKGLLYQK</sequence>
<evidence type="ECO:0000313" key="2">
    <source>
        <dbReference type="Proteomes" id="UP000224460"/>
    </source>
</evidence>